<sequence>MAKDGIPVFGLSSREALITICDYRHVLLLFSSYLVRNESDFKVKDLLGAAIYEGVKPMIVSEITRVDDVINDVGGGDKPGVLNRLGGKPWKIRSKWRCRMKEQLIFALEKSPFEW</sequence>
<keyword evidence="2" id="KW-1185">Reference proteome</keyword>
<gene>
    <name evidence="1" type="ORF">CRHIZ90672A_00011824</name>
</gene>
<protein>
    <submittedName>
        <fullName evidence="1">Uncharacterized protein</fullName>
    </submittedName>
</protein>
<reference evidence="1" key="1">
    <citation type="submission" date="2021-10" db="EMBL/GenBank/DDBJ databases">
        <authorList>
            <person name="Piombo E."/>
        </authorList>
    </citation>
    <scope>NUCLEOTIDE SEQUENCE</scope>
</reference>
<evidence type="ECO:0000313" key="1">
    <source>
        <dbReference type="EMBL" id="CAH0021492.1"/>
    </source>
</evidence>
<dbReference type="AlphaFoldDB" id="A0A9N9VDK1"/>
<organism evidence="1 2">
    <name type="scientific">Clonostachys rhizophaga</name>
    <dbReference type="NCBI Taxonomy" id="160324"/>
    <lineage>
        <taxon>Eukaryota</taxon>
        <taxon>Fungi</taxon>
        <taxon>Dikarya</taxon>
        <taxon>Ascomycota</taxon>
        <taxon>Pezizomycotina</taxon>
        <taxon>Sordariomycetes</taxon>
        <taxon>Hypocreomycetidae</taxon>
        <taxon>Hypocreales</taxon>
        <taxon>Bionectriaceae</taxon>
        <taxon>Clonostachys</taxon>
    </lineage>
</organism>
<comment type="caution">
    <text evidence="1">The sequence shown here is derived from an EMBL/GenBank/DDBJ whole genome shotgun (WGS) entry which is preliminary data.</text>
</comment>
<proteinExistence type="predicted"/>
<accession>A0A9N9VDK1</accession>
<dbReference type="EMBL" id="CABFNQ020000654">
    <property type="protein sequence ID" value="CAH0021492.1"/>
    <property type="molecule type" value="Genomic_DNA"/>
</dbReference>
<name>A0A9N9VDK1_9HYPO</name>
<evidence type="ECO:0000313" key="2">
    <source>
        <dbReference type="Proteomes" id="UP000696573"/>
    </source>
</evidence>
<dbReference type="Proteomes" id="UP000696573">
    <property type="component" value="Unassembled WGS sequence"/>
</dbReference>